<dbReference type="EMBL" id="LSDD01000059">
    <property type="protein sequence ID" value="KXB67762.1"/>
    <property type="molecule type" value="Genomic_DNA"/>
</dbReference>
<protein>
    <submittedName>
        <fullName evidence="1">Uncharacterized protein</fullName>
    </submittedName>
</protein>
<keyword evidence="2" id="KW-1185">Reference proteome</keyword>
<organism evidence="1 2">
    <name type="scientific">Leptotrichia wadei</name>
    <dbReference type="NCBI Taxonomy" id="157687"/>
    <lineage>
        <taxon>Bacteria</taxon>
        <taxon>Fusobacteriati</taxon>
        <taxon>Fusobacteriota</taxon>
        <taxon>Fusobacteriia</taxon>
        <taxon>Fusobacteriales</taxon>
        <taxon>Leptotrichiaceae</taxon>
        <taxon>Leptotrichia</taxon>
    </lineage>
</organism>
<feature type="non-terminal residue" evidence="1">
    <location>
        <position position="1"/>
    </location>
</feature>
<accession>A0A134AJ73</accession>
<dbReference type="STRING" id="157687.HMPREF3180_00901"/>
<dbReference type="AlphaFoldDB" id="A0A134AJ73"/>
<name>A0A134AJ73_9FUSO</name>
<evidence type="ECO:0000313" key="1">
    <source>
        <dbReference type="EMBL" id="KXB67762.1"/>
    </source>
</evidence>
<proteinExistence type="predicted"/>
<reference evidence="2" key="1">
    <citation type="submission" date="2016-01" db="EMBL/GenBank/DDBJ databases">
        <authorList>
            <person name="Mitreva M."/>
            <person name="Pepin K.H."/>
            <person name="Mihindukulasuriya K.A."/>
            <person name="Fulton R."/>
            <person name="Fronick C."/>
            <person name="O'Laughlin M."/>
            <person name="Miner T."/>
            <person name="Herter B."/>
            <person name="Rosa B.A."/>
            <person name="Cordes M."/>
            <person name="Tomlinson C."/>
            <person name="Wollam A."/>
            <person name="Palsikar V.B."/>
            <person name="Mardis E.R."/>
            <person name="Wilson R.K."/>
        </authorList>
    </citation>
    <scope>NUCLEOTIDE SEQUENCE [LARGE SCALE GENOMIC DNA]</scope>
    <source>
        <strain evidence="2">KA00185</strain>
    </source>
</reference>
<dbReference type="PATRIC" id="fig|157687.3.peg.900"/>
<dbReference type="RefSeq" id="WP_197416564.1">
    <property type="nucleotide sequence ID" value="NZ_KQ960048.1"/>
</dbReference>
<gene>
    <name evidence="1" type="ORF">HMPREF3180_00901</name>
</gene>
<dbReference type="Proteomes" id="UP000070483">
    <property type="component" value="Unassembled WGS sequence"/>
</dbReference>
<evidence type="ECO:0000313" key="2">
    <source>
        <dbReference type="Proteomes" id="UP000070483"/>
    </source>
</evidence>
<comment type="caution">
    <text evidence="1">The sequence shown here is derived from an EMBL/GenBank/DDBJ whole genome shotgun (WGS) entry which is preliminary data.</text>
</comment>
<sequence>SQTIEYATNPTKFKEDLEVAILEGKATGETVLKTIENLVNGGKEDIGDPERRSLNEIKEAVIRVKTAPEMNLIATGDLNSQEVLNTLKINGIEKFNPDDPDLPENVRARLDEVRKNGGEIEAFYDKTTNKIFINENVEDGETRALVAREWKISEDLKDGKGKQMMKVN</sequence>